<organism evidence="1 2">
    <name type="scientific">Caballeronia novacaledonica</name>
    <dbReference type="NCBI Taxonomy" id="1544861"/>
    <lineage>
        <taxon>Bacteria</taxon>
        <taxon>Pseudomonadati</taxon>
        <taxon>Pseudomonadota</taxon>
        <taxon>Betaproteobacteria</taxon>
        <taxon>Burkholderiales</taxon>
        <taxon>Burkholderiaceae</taxon>
        <taxon>Caballeronia</taxon>
    </lineage>
</organism>
<comment type="caution">
    <text evidence="1">The sequence shown here is derived from an EMBL/GenBank/DDBJ whole genome shotgun (WGS) entry which is preliminary data.</text>
</comment>
<sequence>MTLRRDEIVILVQLRNSHVPVSGGQTIRGRAAFDETRQYPFQVFQFALRELRWASLSKGWDGCCIGASFHVADSGWICRDLYLSNQCSGEAIQGYSICFEMKLQMSDDRRMSRQTFGDQLHFLRSFPLIAERGGDGCNFVASERRKAAQNFQDIEIFSKTYRRYRCE</sequence>
<protein>
    <submittedName>
        <fullName evidence="1">Uncharacterized protein</fullName>
    </submittedName>
</protein>
<name>A0ACB5QP48_9BURK</name>
<proteinExistence type="predicted"/>
<dbReference type="Proteomes" id="UP001055013">
    <property type="component" value="Unassembled WGS sequence"/>
</dbReference>
<gene>
    <name evidence="1" type="ORF">CBA19CS22_09210</name>
</gene>
<keyword evidence="2" id="KW-1185">Reference proteome</keyword>
<accession>A0ACB5QP48</accession>
<evidence type="ECO:0000313" key="1">
    <source>
        <dbReference type="EMBL" id="GJH16706.1"/>
    </source>
</evidence>
<dbReference type="EMBL" id="BPUR01000004">
    <property type="protein sequence ID" value="GJH16706.1"/>
    <property type="molecule type" value="Genomic_DNA"/>
</dbReference>
<evidence type="ECO:0000313" key="2">
    <source>
        <dbReference type="Proteomes" id="UP001055013"/>
    </source>
</evidence>
<reference evidence="1" key="1">
    <citation type="submission" date="2021-09" db="EMBL/GenBank/DDBJ databases">
        <title>Isolation and characterization of 3-chlorobenzoate degrading bacteria from soils in Shizuoka.</title>
        <authorList>
            <person name="Ifat A."/>
            <person name="Ogawa N."/>
            <person name="Kimbara K."/>
            <person name="Moriuchi R."/>
            <person name="Dohra H."/>
            <person name="Shintani M."/>
        </authorList>
    </citation>
    <scope>NUCLEOTIDE SEQUENCE</scope>
    <source>
        <strain evidence="1">19CS2-2</strain>
    </source>
</reference>